<dbReference type="InterPro" id="IPR023451">
    <property type="entry name" value="Thymidate_synth/dCMP_Mease_dom"/>
</dbReference>
<dbReference type="NCBIfam" id="NF002496">
    <property type="entry name" value="PRK01827.1-2"/>
    <property type="match status" value="1"/>
</dbReference>
<comment type="function">
    <text evidence="6">Catalyzes the reductive methylation of 2'-deoxyuridine-5'-monophosphate (dUMP) to 2'-deoxythymidine-5'-monophosphate (dTMP) while utilizing 5,10-methylenetetrahydrofolate (mTHF) as the methyl donor and reductant in the reaction, yielding dihydrofolate (DHF) as a by-product. This enzymatic reaction provides an intracellular de novo source of dTMP, an essential precursor for DNA biosynthesis.</text>
</comment>
<dbReference type="RefSeq" id="WP_078123037.1">
    <property type="nucleotide sequence ID" value="NZ_JAOSJG010000015.1"/>
</dbReference>
<sequence length="288" mass="34033">MKKYLNLCRTILKYGNIRDNRTKVLTKSIFGYHMRFNLTQGFPLLTTKKINFNLVIHELLWFIKGDTNIRYLVENKVNIWNEWPYEQYRNSSFFKNETLSEFINKIKEDENFAKKYGNLGPIYGKQWRDFAGVDQLKQVISDIKFNPYSRRLIISAWNPPEISQMILPPCHILMQFYVEENKLSLQVFQRSADVFLGIPFNISSYSLLLCLIAHITNLQAYELIYNLGDAHIYLNHIPQIKIQLKRSPKSLPYITLNKNIHCIEDFTIKDIFLHNYDAHETLKGEIAV</sequence>
<evidence type="ECO:0000313" key="12">
    <source>
        <dbReference type="Proteomes" id="UP001383392"/>
    </source>
</evidence>
<dbReference type="SUPFAM" id="SSF55831">
    <property type="entry name" value="Thymidylate synthase/dCMP hydroxymethylase"/>
    <property type="match status" value="1"/>
</dbReference>
<comment type="catalytic activity">
    <reaction evidence="6">
        <text>dUMP + (6R)-5,10-methylene-5,6,7,8-tetrahydrofolate = 7,8-dihydrofolate + dTMP</text>
        <dbReference type="Rhea" id="RHEA:12104"/>
        <dbReference type="ChEBI" id="CHEBI:15636"/>
        <dbReference type="ChEBI" id="CHEBI:57451"/>
        <dbReference type="ChEBI" id="CHEBI:63528"/>
        <dbReference type="ChEBI" id="CHEBI:246422"/>
        <dbReference type="EC" id="2.1.1.45"/>
    </reaction>
</comment>
<feature type="binding site" evidence="6">
    <location>
        <position position="287"/>
    </location>
    <ligand>
        <name>(6R)-5,10-methylene-5,6,7,8-tetrahydrofolate</name>
        <dbReference type="ChEBI" id="CHEBI:15636"/>
    </ligand>
</feature>
<evidence type="ECO:0000313" key="9">
    <source>
        <dbReference type="EMBL" id="MEK0309204.1"/>
    </source>
</evidence>
<protein>
    <recommendedName>
        <fullName evidence="1 6">Thymidylate synthase</fullName>
        <shortName evidence="6">TS</shortName>
        <shortName evidence="6">TSase</shortName>
        <ecNumber evidence="1 6">2.1.1.45</ecNumber>
    </recommendedName>
</protein>
<comment type="pathway">
    <text evidence="6">Pyrimidine metabolism; dTTP biosynthesis.</text>
</comment>
<evidence type="ECO:0000256" key="6">
    <source>
        <dbReference type="HAMAP-Rule" id="MF_00008"/>
    </source>
</evidence>
<dbReference type="InterPro" id="IPR045097">
    <property type="entry name" value="Thymidate_synth/dCMP_Mease"/>
</dbReference>
<dbReference type="GO" id="GO:0004799">
    <property type="term" value="F:thymidylate synthase activity"/>
    <property type="evidence" value="ECO:0007669"/>
    <property type="project" value="UniProtKB-UniRule"/>
</dbReference>
<dbReference type="Pfam" id="PF00303">
    <property type="entry name" value="Thymidylat_synt"/>
    <property type="match status" value="1"/>
</dbReference>
<keyword evidence="3 6" id="KW-0489">Methyltransferase</keyword>
<feature type="binding site" evidence="6">
    <location>
        <position position="193"/>
    </location>
    <ligand>
        <name>(6R)-5,10-methylene-5,6,7,8-tetrahydrofolate</name>
        <dbReference type="ChEBI" id="CHEBI:15636"/>
    </ligand>
</feature>
<feature type="binding site" evidence="6">
    <location>
        <position position="51"/>
    </location>
    <ligand>
        <name>(6R)-5,10-methylene-5,6,7,8-tetrahydrofolate</name>
        <dbReference type="ChEBI" id="CHEBI:15636"/>
    </ligand>
</feature>
<keyword evidence="5 6" id="KW-0545">Nucleotide biosynthesis</keyword>
<reference evidence="9 12" key="2">
    <citation type="journal article" date="2023" name="Int. J. Syst. Evol. Microbiol.">
        <title>The observation of taxonomic boundaries for the 16SrII and 16SrXXV phytoplasmas using genome-based delimitation.</title>
        <authorList>
            <person name="Rodrigues Jardim B."/>
            <person name="Tran-Nguyen L.T.T."/>
            <person name="Gambley C."/>
            <person name="Al-Sadi A.M."/>
            <person name="Al-Subhi A.M."/>
            <person name="Foissac X."/>
            <person name="Salar P."/>
            <person name="Cai H."/>
            <person name="Yang J.Y."/>
            <person name="Davis R."/>
            <person name="Jones L."/>
            <person name="Rodoni B."/>
            <person name="Constable F.E."/>
        </authorList>
    </citation>
    <scope>NUCLEOTIDE SEQUENCE [LARGE SCALE GENOMIC DNA]</scope>
    <source>
        <strain evidence="9">BAWM-OMN-P75</strain>
    </source>
</reference>
<feature type="binding site" description="in other chain" evidence="6">
    <location>
        <begin position="190"/>
        <end position="193"/>
    </location>
    <ligand>
        <name>dUMP</name>
        <dbReference type="ChEBI" id="CHEBI:246422"/>
        <note>ligand shared between dimeric partners</note>
    </ligand>
</feature>
<evidence type="ECO:0000259" key="8">
    <source>
        <dbReference type="Pfam" id="PF00303"/>
    </source>
</evidence>
<feature type="domain" description="Thymidylate synthase/dCMP hydroxymethylase" evidence="8">
    <location>
        <begin position="2"/>
        <end position="288"/>
    </location>
</feature>
<feature type="binding site" description="in other chain" evidence="6">
    <location>
        <position position="201"/>
    </location>
    <ligand>
        <name>dUMP</name>
        <dbReference type="ChEBI" id="CHEBI:246422"/>
        <note>ligand shared between dimeric partners</note>
    </ligand>
</feature>
<organism evidence="10 11">
    <name type="scientific">Candidatus Phytoplasma citri</name>
    <dbReference type="NCBI Taxonomy" id="180978"/>
    <lineage>
        <taxon>Bacteria</taxon>
        <taxon>Bacillati</taxon>
        <taxon>Mycoplasmatota</taxon>
        <taxon>Mollicutes</taxon>
        <taxon>Acholeplasmatales</taxon>
        <taxon>Acholeplasmataceae</taxon>
        <taxon>Candidatus Phytoplasma</taxon>
        <taxon>16SrII (Peanut WB group)</taxon>
    </lineage>
</organism>
<comment type="caution">
    <text evidence="10">The sequence shown here is derived from an EMBL/GenBank/DDBJ whole genome shotgun (WGS) entry which is preliminary data.</text>
</comment>
<feature type="active site" description="Nucleophile" evidence="6">
    <location>
        <position position="170"/>
    </location>
</feature>
<keyword evidence="4 6" id="KW-0808">Transferase</keyword>
<dbReference type="InterPro" id="IPR000398">
    <property type="entry name" value="Thymidylate_synthase"/>
</dbReference>
<dbReference type="GO" id="GO:0006231">
    <property type="term" value="P:dTMP biosynthetic process"/>
    <property type="evidence" value="ECO:0007669"/>
    <property type="project" value="UniProtKB-UniRule"/>
</dbReference>
<comment type="subunit">
    <text evidence="6">Homodimer.</text>
</comment>
<evidence type="ECO:0000256" key="7">
    <source>
        <dbReference type="PROSITE-ProRule" id="PRU10016"/>
    </source>
</evidence>
<dbReference type="PANTHER" id="PTHR11548">
    <property type="entry name" value="THYMIDYLATE SYNTHASE 1"/>
    <property type="match status" value="1"/>
</dbReference>
<evidence type="ECO:0000313" key="10">
    <source>
        <dbReference type="EMBL" id="OOP59102.1"/>
    </source>
</evidence>
<dbReference type="PANTHER" id="PTHR11548:SF9">
    <property type="entry name" value="THYMIDYLATE SYNTHASE"/>
    <property type="match status" value="1"/>
</dbReference>
<dbReference type="PROSITE" id="PS00091">
    <property type="entry name" value="THYMIDYLATE_SYNTHASE"/>
    <property type="match status" value="1"/>
</dbReference>
<feature type="active site" evidence="7">
    <location>
        <position position="170"/>
    </location>
</feature>
<feature type="binding site" evidence="6">
    <location>
        <begin position="150"/>
        <end position="151"/>
    </location>
    <ligand>
        <name>dUMP</name>
        <dbReference type="ChEBI" id="CHEBI:246422"/>
        <note>ligand shared between dimeric partners</note>
    </ligand>
</feature>
<name>A0A1S9M1S4_9MOLU</name>
<comment type="subcellular location">
    <subcellularLocation>
        <location evidence="6">Cytoplasm</location>
    </subcellularLocation>
</comment>
<dbReference type="OrthoDB" id="9774633at2"/>
<feature type="binding site" description="in other chain" evidence="6">
    <location>
        <position position="21"/>
    </location>
    <ligand>
        <name>dUMP</name>
        <dbReference type="ChEBI" id="CHEBI:246422"/>
        <note>ligand shared between dimeric partners</note>
    </ligand>
</feature>
<accession>A0A1S9M1S4</accession>
<dbReference type="EMBL" id="JAOSJG010000015">
    <property type="protein sequence ID" value="MEK0309204.1"/>
    <property type="molecule type" value="Genomic_DNA"/>
</dbReference>
<reference evidence="10 11" key="1">
    <citation type="submission" date="2017-02" db="EMBL/GenBank/DDBJ databases">
        <title>A draft genome of 'Candidatus Phytoplasma aurantifolia' the agent of the witches-broom disease of lime.</title>
        <authorList>
            <person name="Foissac X."/>
            <person name="Carle P."/>
        </authorList>
    </citation>
    <scope>NUCLEOTIDE SEQUENCE [LARGE SCALE GENOMIC DNA]</scope>
    <source>
        <strain evidence="10 11">WBDL</strain>
    </source>
</reference>
<dbReference type="GO" id="GO:0006235">
    <property type="term" value="P:dTTP biosynthetic process"/>
    <property type="evidence" value="ECO:0007669"/>
    <property type="project" value="UniProtKB-UniRule"/>
</dbReference>
<keyword evidence="12" id="KW-1185">Reference proteome</keyword>
<comment type="similarity">
    <text evidence="6">Belongs to the thymidylate synthase family. Bacterial-type ThyA subfamily.</text>
</comment>
<feature type="binding site" description="in other chain" evidence="6">
    <location>
        <begin position="231"/>
        <end position="233"/>
    </location>
    <ligand>
        <name>dUMP</name>
        <dbReference type="ChEBI" id="CHEBI:246422"/>
        <note>ligand shared between dimeric partners</note>
    </ligand>
</feature>
<dbReference type="UniPathway" id="UPA00575"/>
<evidence type="ECO:0000256" key="5">
    <source>
        <dbReference type="ARBA" id="ARBA00022727"/>
    </source>
</evidence>
<dbReference type="InterPro" id="IPR020940">
    <property type="entry name" value="Thymidylate_synthase_AS"/>
</dbReference>
<dbReference type="AlphaFoldDB" id="A0A1S9M1S4"/>
<dbReference type="Proteomes" id="UP000189722">
    <property type="component" value="Unassembled WGS sequence"/>
</dbReference>
<evidence type="ECO:0000256" key="3">
    <source>
        <dbReference type="ARBA" id="ARBA00022603"/>
    </source>
</evidence>
<dbReference type="Gene3D" id="3.30.572.10">
    <property type="entry name" value="Thymidylate synthase/dCMP hydroxymethylase domain"/>
    <property type="match status" value="1"/>
</dbReference>
<proteinExistence type="inferred from homology"/>
<dbReference type="EC" id="2.1.1.45" evidence="1 6"/>
<dbReference type="GO" id="GO:0005829">
    <property type="term" value="C:cytosol"/>
    <property type="evidence" value="ECO:0007669"/>
    <property type="project" value="TreeGrafter"/>
</dbReference>
<dbReference type="PRINTS" id="PR00108">
    <property type="entry name" value="THYMDSNTHASE"/>
</dbReference>
<evidence type="ECO:0000313" key="11">
    <source>
        <dbReference type="Proteomes" id="UP000189722"/>
    </source>
</evidence>
<gene>
    <name evidence="6" type="primary">thyA</name>
    <name evidence="10" type="ORF">B2G44_01215</name>
    <name evidence="9" type="ORF">OC712_01775</name>
</gene>
<dbReference type="InterPro" id="IPR036926">
    <property type="entry name" value="Thymidate_synth/dCMP_Mease_sf"/>
</dbReference>
<evidence type="ECO:0000256" key="2">
    <source>
        <dbReference type="ARBA" id="ARBA00022490"/>
    </source>
</evidence>
<dbReference type="CDD" id="cd00351">
    <property type="entry name" value="TS_Pyrimidine_HMase"/>
    <property type="match status" value="1"/>
</dbReference>
<keyword evidence="2 6" id="KW-0963">Cytoplasm</keyword>
<dbReference type="HAMAP" id="MF_00008">
    <property type="entry name" value="Thymidy_synth_bact"/>
    <property type="match status" value="1"/>
</dbReference>
<dbReference type="Proteomes" id="UP001383392">
    <property type="component" value="Unassembled WGS sequence"/>
</dbReference>
<evidence type="ECO:0000256" key="4">
    <source>
        <dbReference type="ARBA" id="ARBA00022679"/>
    </source>
</evidence>
<dbReference type="EMBL" id="MWKN01000038">
    <property type="protein sequence ID" value="OOP59102.1"/>
    <property type="molecule type" value="Genomic_DNA"/>
</dbReference>
<dbReference type="NCBIfam" id="TIGR03284">
    <property type="entry name" value="thym_sym"/>
    <property type="match status" value="1"/>
</dbReference>
<dbReference type="GO" id="GO:0032259">
    <property type="term" value="P:methylation"/>
    <property type="evidence" value="ECO:0007669"/>
    <property type="project" value="UniProtKB-KW"/>
</dbReference>
<evidence type="ECO:0000256" key="1">
    <source>
        <dbReference type="ARBA" id="ARBA00011947"/>
    </source>
</evidence>
<dbReference type="STRING" id="180978.B2G44_01215"/>